<proteinExistence type="predicted"/>
<gene>
    <name evidence="1" type="ORF">SCUD_LOCUS6548</name>
</gene>
<dbReference type="WBParaSite" id="SCUD_0000654601-mRNA-1">
    <property type="protein sequence ID" value="SCUD_0000654601-mRNA-1"/>
    <property type="gene ID" value="SCUD_0000654601"/>
</dbReference>
<organism evidence="3">
    <name type="scientific">Schistosoma curassoni</name>
    <dbReference type="NCBI Taxonomy" id="6186"/>
    <lineage>
        <taxon>Eukaryota</taxon>
        <taxon>Metazoa</taxon>
        <taxon>Spiralia</taxon>
        <taxon>Lophotrochozoa</taxon>
        <taxon>Platyhelminthes</taxon>
        <taxon>Trematoda</taxon>
        <taxon>Digenea</taxon>
        <taxon>Strigeidida</taxon>
        <taxon>Schistosomatoidea</taxon>
        <taxon>Schistosomatidae</taxon>
        <taxon>Schistosoma</taxon>
    </lineage>
</organism>
<dbReference type="AlphaFoldDB" id="A0A183JV03"/>
<accession>A0A183JV03</accession>
<reference evidence="1 2" key="2">
    <citation type="submission" date="2018-11" db="EMBL/GenBank/DDBJ databases">
        <authorList>
            <consortium name="Pathogen Informatics"/>
        </authorList>
    </citation>
    <scope>NUCLEOTIDE SEQUENCE [LARGE SCALE GENOMIC DNA]</scope>
    <source>
        <strain evidence="1">Dakar</strain>
        <strain evidence="2">Dakar, Senegal</strain>
    </source>
</reference>
<keyword evidence="2" id="KW-1185">Reference proteome</keyword>
<name>A0A183JV03_9TREM</name>
<dbReference type="EMBL" id="UZAK01015067">
    <property type="protein sequence ID" value="VDP05108.1"/>
    <property type="molecule type" value="Genomic_DNA"/>
</dbReference>
<sequence>MLVVEAAPISPDHPILKSKLNVLEKVNNEHSGINYRIDNDTDQCTTVDNRSSSKKV</sequence>
<protein>
    <submittedName>
        <fullName evidence="1 3">Uncharacterized protein</fullName>
    </submittedName>
</protein>
<evidence type="ECO:0000313" key="3">
    <source>
        <dbReference type="WBParaSite" id="SCUD_0000654601-mRNA-1"/>
    </source>
</evidence>
<evidence type="ECO:0000313" key="2">
    <source>
        <dbReference type="Proteomes" id="UP000279833"/>
    </source>
</evidence>
<evidence type="ECO:0000313" key="1">
    <source>
        <dbReference type="EMBL" id="VDP05108.1"/>
    </source>
</evidence>
<dbReference type="STRING" id="6186.A0A183JV03"/>
<dbReference type="Proteomes" id="UP000279833">
    <property type="component" value="Unassembled WGS sequence"/>
</dbReference>
<reference evidence="3" key="1">
    <citation type="submission" date="2016-06" db="UniProtKB">
        <authorList>
            <consortium name="WormBaseParasite"/>
        </authorList>
    </citation>
    <scope>IDENTIFICATION</scope>
</reference>